<evidence type="ECO:0000259" key="2">
    <source>
        <dbReference type="PROSITE" id="PS50090"/>
    </source>
</evidence>
<proteinExistence type="predicted"/>
<dbReference type="Proteomes" id="UP000190274">
    <property type="component" value="Chromosome G"/>
</dbReference>
<accession>A0A1G4JRJ9</accession>
<protein>
    <submittedName>
        <fullName evidence="3">LADA_0G02674g1_1</fullName>
    </submittedName>
</protein>
<sequence>MRSARNQKFVWTAHHDCALVDSVLALGDKLADPIRSYPRTKFWAAVSDELHATRGLARNSRQCRDRFNLLFSRELLVPMNVVRSSSSTSVTSNDISGASASASTSGGGGGGSSSSTGGAIESNSIESVLEARLQMCVQRFRFGNGRSLELNAAPTTVGPNILNLESPPPPPRTGALHEVIHPTDLPTEQVPTSHPEPRFADLALIHSQLRHMHAALDVLTTEVTDLKSQVTELQHNIGIIKQESGKEH</sequence>
<evidence type="ECO:0000313" key="4">
    <source>
        <dbReference type="Proteomes" id="UP000190274"/>
    </source>
</evidence>
<organism evidence="3 4">
    <name type="scientific">Lachancea dasiensis</name>
    <dbReference type="NCBI Taxonomy" id="1072105"/>
    <lineage>
        <taxon>Eukaryota</taxon>
        <taxon>Fungi</taxon>
        <taxon>Dikarya</taxon>
        <taxon>Ascomycota</taxon>
        <taxon>Saccharomycotina</taxon>
        <taxon>Saccharomycetes</taxon>
        <taxon>Saccharomycetales</taxon>
        <taxon>Saccharomycetaceae</taxon>
        <taxon>Lachancea</taxon>
    </lineage>
</organism>
<keyword evidence="4" id="KW-1185">Reference proteome</keyword>
<evidence type="ECO:0000313" key="3">
    <source>
        <dbReference type="EMBL" id="SCU93363.1"/>
    </source>
</evidence>
<feature type="domain" description="Myb-like" evidence="2">
    <location>
        <begin position="3"/>
        <end position="71"/>
    </location>
</feature>
<dbReference type="OrthoDB" id="4036644at2759"/>
<feature type="compositionally biased region" description="Low complexity" evidence="1">
    <location>
        <begin position="86"/>
        <end position="104"/>
    </location>
</feature>
<dbReference type="EMBL" id="LT598457">
    <property type="protein sequence ID" value="SCU93363.1"/>
    <property type="molecule type" value="Genomic_DNA"/>
</dbReference>
<dbReference type="PROSITE" id="PS50090">
    <property type="entry name" value="MYB_LIKE"/>
    <property type="match status" value="1"/>
</dbReference>
<name>A0A1G4JRJ9_9SACH</name>
<reference evidence="4" key="1">
    <citation type="submission" date="2016-03" db="EMBL/GenBank/DDBJ databases">
        <authorList>
            <person name="Devillers H."/>
        </authorList>
    </citation>
    <scope>NUCLEOTIDE SEQUENCE [LARGE SCALE GENOMIC DNA]</scope>
</reference>
<feature type="region of interest" description="Disordered" evidence="1">
    <location>
        <begin position="86"/>
        <end position="119"/>
    </location>
</feature>
<dbReference type="AlphaFoldDB" id="A0A1G4JRJ9"/>
<evidence type="ECO:0000256" key="1">
    <source>
        <dbReference type="SAM" id="MobiDB-lite"/>
    </source>
</evidence>
<gene>
    <name evidence="3" type="ORF">LADA_0G02674G</name>
</gene>
<dbReference type="InterPro" id="IPR001005">
    <property type="entry name" value="SANT/Myb"/>
</dbReference>